<comment type="similarity">
    <text evidence="1">Belongs to the eukaryotic ribosomal protein eS17 family.</text>
</comment>
<dbReference type="InterPro" id="IPR018273">
    <property type="entry name" value="Ribosomal_eS17_CS"/>
</dbReference>
<evidence type="ECO:0008006" key="8">
    <source>
        <dbReference type="Google" id="ProtNLM"/>
    </source>
</evidence>
<feature type="transmembrane region" description="Helical" evidence="5">
    <location>
        <begin position="392"/>
        <end position="411"/>
    </location>
</feature>
<dbReference type="GO" id="GO:0003729">
    <property type="term" value="F:mRNA binding"/>
    <property type="evidence" value="ECO:0007669"/>
    <property type="project" value="UniProtKB-ARBA"/>
</dbReference>
<dbReference type="GO" id="GO:0006412">
    <property type="term" value="P:translation"/>
    <property type="evidence" value="ECO:0007669"/>
    <property type="project" value="InterPro"/>
</dbReference>
<dbReference type="InterPro" id="IPR036401">
    <property type="entry name" value="Ribosomal_eS17_sf"/>
</dbReference>
<sequence length="619" mass="69691">MALKEIWKDYFKSHPKYEHFRTNIFENYEDLRIAIGNGTTTGKYSMRLEDDIDSRTLELEGNRKPIDCTGSPRSSSEEACADTHPGSEREERDDAEMGRVRTKTVKKSSRQVIERYYSRMTLDFHTNKKILEEVAIIPSKRLRNKIAGFSTHLMRRIQRGPVRGISLKLQEEERERRMDFVPDESAIKVDQIVVDKETIDMLASLGMADLPGVEKQADAPAAQAYPTRPGGLKSNCLCCDGDDEDPLNCLPHIGEISLPKNDPTHVFWLYCYWHKLLLAKPETEAKPVSVERSKASFNCYKSLRVVELGSEKRIKPQQRKNESMNRFTLWSAKYEEIREAVLQEDYTLVVDFLVLLFILTSFFSATVFTLLDFSQRPTSAADLSIGRLKRRYLLPSGPIALPLVVLILANGQRINTMFPLSRIGPALLQLVYISALAFRNRDESDMKYSVLEASTISGILHASLHLDSILVAYYTGLAALRESTFSGLCASCVCRKDALVLGGSLSGYRGWSKATVLTAIAICSRMVCRVFGEERLSLAIRLAVEGVSWVFVAENSIGLLMGVADWSLLDLVVYGGICSLIFLNFLRMGIHLLASMAGKNGHQAEKKKAFWCHDVEMQQ</sequence>
<evidence type="ECO:0000256" key="4">
    <source>
        <dbReference type="SAM" id="MobiDB-lite"/>
    </source>
</evidence>
<dbReference type="AlphaFoldDB" id="A0A8J5FNX9"/>
<dbReference type="PROSITE" id="PS00712">
    <property type="entry name" value="RIBOSOMAL_S17E"/>
    <property type="match status" value="1"/>
</dbReference>
<feature type="compositionally biased region" description="Basic and acidic residues" evidence="4">
    <location>
        <begin position="85"/>
        <end position="99"/>
    </location>
</feature>
<keyword evidence="3" id="KW-0687">Ribonucleoprotein</keyword>
<reference evidence="6 7" key="1">
    <citation type="submission" date="2020-08" db="EMBL/GenBank/DDBJ databases">
        <title>Plant Genome Project.</title>
        <authorList>
            <person name="Zhang R.-G."/>
        </authorList>
    </citation>
    <scope>NUCLEOTIDE SEQUENCE [LARGE SCALE GENOMIC DNA]</scope>
    <source>
        <tissue evidence="6">Rhizome</tissue>
    </source>
</reference>
<keyword evidence="2" id="KW-0689">Ribosomal protein</keyword>
<dbReference type="PANTHER" id="PTHR37726">
    <property type="entry name" value="TRANSMEMBRANE PROTEIN"/>
    <property type="match status" value="1"/>
</dbReference>
<proteinExistence type="inferred from homology"/>
<dbReference type="EMBL" id="JACMSC010000015">
    <property type="protein sequence ID" value="KAG6487882.1"/>
    <property type="molecule type" value="Genomic_DNA"/>
</dbReference>
<evidence type="ECO:0000256" key="3">
    <source>
        <dbReference type="ARBA" id="ARBA00023274"/>
    </source>
</evidence>
<feature type="region of interest" description="Disordered" evidence="4">
    <location>
        <begin position="60"/>
        <end position="101"/>
    </location>
</feature>
<accession>A0A8J5FNX9</accession>
<feature type="transmembrane region" description="Helical" evidence="5">
    <location>
        <begin position="346"/>
        <end position="371"/>
    </location>
</feature>
<evidence type="ECO:0000256" key="5">
    <source>
        <dbReference type="SAM" id="Phobius"/>
    </source>
</evidence>
<dbReference type="InterPro" id="IPR001210">
    <property type="entry name" value="Ribosomal_eS17"/>
</dbReference>
<name>A0A8J5FNX9_ZINOF</name>
<evidence type="ECO:0000256" key="2">
    <source>
        <dbReference type="ARBA" id="ARBA00022980"/>
    </source>
</evidence>
<evidence type="ECO:0000256" key="1">
    <source>
        <dbReference type="ARBA" id="ARBA00010444"/>
    </source>
</evidence>
<dbReference type="HAMAP" id="MF_00511">
    <property type="entry name" value="Ribosomal_eS17"/>
    <property type="match status" value="1"/>
</dbReference>
<keyword evidence="7" id="KW-1185">Reference proteome</keyword>
<dbReference type="SUPFAM" id="SSF116820">
    <property type="entry name" value="Rps17e-like"/>
    <property type="match status" value="1"/>
</dbReference>
<keyword evidence="5" id="KW-0812">Transmembrane</keyword>
<dbReference type="Gene3D" id="1.10.60.20">
    <property type="entry name" value="Ribosomal protein S17e-like"/>
    <property type="match status" value="1"/>
</dbReference>
<dbReference type="GO" id="GO:1990904">
    <property type="term" value="C:ribonucleoprotein complex"/>
    <property type="evidence" value="ECO:0007669"/>
    <property type="project" value="UniProtKB-KW"/>
</dbReference>
<organism evidence="6 7">
    <name type="scientific">Zingiber officinale</name>
    <name type="common">Ginger</name>
    <name type="synonym">Amomum zingiber</name>
    <dbReference type="NCBI Taxonomy" id="94328"/>
    <lineage>
        <taxon>Eukaryota</taxon>
        <taxon>Viridiplantae</taxon>
        <taxon>Streptophyta</taxon>
        <taxon>Embryophyta</taxon>
        <taxon>Tracheophyta</taxon>
        <taxon>Spermatophyta</taxon>
        <taxon>Magnoliopsida</taxon>
        <taxon>Liliopsida</taxon>
        <taxon>Zingiberales</taxon>
        <taxon>Zingiberaceae</taxon>
        <taxon>Zingiber</taxon>
    </lineage>
</organism>
<dbReference type="FunFam" id="1.10.60.20:FF:000001">
    <property type="entry name" value="40S ribosomal protein S17"/>
    <property type="match status" value="1"/>
</dbReference>
<feature type="transmembrane region" description="Helical" evidence="5">
    <location>
        <begin position="566"/>
        <end position="586"/>
    </location>
</feature>
<dbReference type="PANTHER" id="PTHR37726:SF1">
    <property type="entry name" value="TRANSMEMBRANE PROTEIN"/>
    <property type="match status" value="1"/>
</dbReference>
<gene>
    <name evidence="6" type="ORF">ZIOFF_056620</name>
</gene>
<comment type="caution">
    <text evidence="6">The sequence shown here is derived from an EMBL/GenBank/DDBJ whole genome shotgun (WGS) entry which is preliminary data.</text>
</comment>
<keyword evidence="5" id="KW-1133">Transmembrane helix</keyword>
<dbReference type="GO" id="GO:0005840">
    <property type="term" value="C:ribosome"/>
    <property type="evidence" value="ECO:0007669"/>
    <property type="project" value="UniProtKB-KW"/>
</dbReference>
<feature type="transmembrane region" description="Helical" evidence="5">
    <location>
        <begin position="417"/>
        <end position="438"/>
    </location>
</feature>
<evidence type="ECO:0000313" key="6">
    <source>
        <dbReference type="EMBL" id="KAG6487882.1"/>
    </source>
</evidence>
<dbReference type="Proteomes" id="UP000734854">
    <property type="component" value="Unassembled WGS sequence"/>
</dbReference>
<protein>
    <recommendedName>
        <fullName evidence="8">40S ribosomal protein S17</fullName>
    </recommendedName>
</protein>
<keyword evidence="5" id="KW-0472">Membrane</keyword>
<dbReference type="Pfam" id="PF00833">
    <property type="entry name" value="Ribosomal_S17e"/>
    <property type="match status" value="1"/>
</dbReference>
<dbReference type="GO" id="GO:0003735">
    <property type="term" value="F:structural constituent of ribosome"/>
    <property type="evidence" value="ECO:0007669"/>
    <property type="project" value="InterPro"/>
</dbReference>
<evidence type="ECO:0000313" key="7">
    <source>
        <dbReference type="Proteomes" id="UP000734854"/>
    </source>
</evidence>